<reference evidence="2 3" key="1">
    <citation type="journal article" date="2024" name="Proc. Natl. Acad. Sci. U.S.A.">
        <title>The evolutionary genomics of adaptation to stress in wild rhizobium bacteria.</title>
        <authorList>
            <person name="Kehlet-Delgado H."/>
            <person name="Montoya A.P."/>
            <person name="Jensen K.T."/>
            <person name="Wendlandt C.E."/>
            <person name="Dexheimer C."/>
            <person name="Roberts M."/>
            <person name="Torres Martinez L."/>
            <person name="Friesen M.L."/>
            <person name="Griffitts J.S."/>
            <person name="Porter S.S."/>
        </authorList>
    </citation>
    <scope>NUCLEOTIDE SEQUENCE [LARGE SCALE GENOMIC DNA]</scope>
    <source>
        <strain evidence="2 3">M0641</strain>
    </source>
</reference>
<feature type="region of interest" description="Disordered" evidence="1">
    <location>
        <begin position="105"/>
        <end position="130"/>
    </location>
</feature>
<name>A0ABV1Z120_9HYPH</name>
<sequence length="130" mass="14136">MFRTSDIVLIAVMVSAAALTYKAKREAEEQLASVQKIEAQIRYEEDTIDLLKADWSLLTQPSRLQKLAETYKSQLALEPVNARQIVGIDDLPAKPLNIEDLSSQRLGGMADNSGKGPAGKDPVVTGAIVQ</sequence>
<protein>
    <recommendedName>
        <fullName evidence="4">Cell division protein FtsL</fullName>
    </recommendedName>
</protein>
<accession>A0ABV1Z120</accession>
<gene>
    <name evidence="2" type="ORF">NKI36_16800</name>
</gene>
<organism evidence="2 3">
    <name type="scientific">Mesorhizobium caraganae</name>
    <dbReference type="NCBI Taxonomy" id="483206"/>
    <lineage>
        <taxon>Bacteria</taxon>
        <taxon>Pseudomonadati</taxon>
        <taxon>Pseudomonadota</taxon>
        <taxon>Alphaproteobacteria</taxon>
        <taxon>Hyphomicrobiales</taxon>
        <taxon>Phyllobacteriaceae</taxon>
        <taxon>Mesorhizobium</taxon>
    </lineage>
</organism>
<evidence type="ECO:0000313" key="3">
    <source>
        <dbReference type="Proteomes" id="UP001433071"/>
    </source>
</evidence>
<comment type="caution">
    <text evidence="2">The sequence shown here is derived from an EMBL/GenBank/DDBJ whole genome shotgun (WGS) entry which is preliminary data.</text>
</comment>
<keyword evidence="3" id="KW-1185">Reference proteome</keyword>
<proteinExistence type="predicted"/>
<dbReference type="Proteomes" id="UP001433071">
    <property type="component" value="Unassembled WGS sequence"/>
</dbReference>
<evidence type="ECO:0000256" key="1">
    <source>
        <dbReference type="SAM" id="MobiDB-lite"/>
    </source>
</evidence>
<evidence type="ECO:0008006" key="4">
    <source>
        <dbReference type="Google" id="ProtNLM"/>
    </source>
</evidence>
<dbReference type="RefSeq" id="WP_192258451.1">
    <property type="nucleotide sequence ID" value="NZ_JAFCGY010000006.1"/>
</dbReference>
<evidence type="ECO:0000313" key="2">
    <source>
        <dbReference type="EMBL" id="MER9405691.1"/>
    </source>
</evidence>
<dbReference type="EMBL" id="JAMYQB010000013">
    <property type="protein sequence ID" value="MER9405691.1"/>
    <property type="molecule type" value="Genomic_DNA"/>
</dbReference>